<evidence type="ECO:0000313" key="2">
    <source>
        <dbReference type="Proteomes" id="UP000034098"/>
    </source>
</evidence>
<dbReference type="AlphaFoldDB" id="A0A0M2HCB4"/>
<dbReference type="OrthoDB" id="5188748at2"/>
<protein>
    <recommendedName>
        <fullName evidence="3">NIPSNAP domain-containing protein</fullName>
    </recommendedName>
</protein>
<organism evidence="1 2">
    <name type="scientific">Microbacterium trichothecenolyticum</name>
    <name type="common">Aureobacterium trichothecenolyticum</name>
    <dbReference type="NCBI Taxonomy" id="69370"/>
    <lineage>
        <taxon>Bacteria</taxon>
        <taxon>Bacillati</taxon>
        <taxon>Actinomycetota</taxon>
        <taxon>Actinomycetes</taxon>
        <taxon>Micrococcales</taxon>
        <taxon>Microbacteriaceae</taxon>
        <taxon>Microbacterium</taxon>
    </lineage>
</organism>
<evidence type="ECO:0000313" key="1">
    <source>
        <dbReference type="EMBL" id="KJL42328.1"/>
    </source>
</evidence>
<proteinExistence type="predicted"/>
<dbReference type="EMBL" id="JYJA01000035">
    <property type="protein sequence ID" value="KJL42328.1"/>
    <property type="molecule type" value="Genomic_DNA"/>
</dbReference>
<sequence>MSAEVKTLDELAVGRTVELKIYQVKDGRWSEFLRCWRAVAALRQAAGFCIDFAVADVPGRRFIWAVSTASDFTEENVKYLSGDDRRAANVISDFIERFEIPKVIEIPIAPKNDGRP</sequence>
<comment type="caution">
    <text evidence="1">The sequence shown here is derived from an EMBL/GenBank/DDBJ whole genome shotgun (WGS) entry which is preliminary data.</text>
</comment>
<name>A0A0M2HCB4_MICTR</name>
<gene>
    <name evidence="1" type="ORF">RS82_02344</name>
</gene>
<dbReference type="Proteomes" id="UP000034098">
    <property type="component" value="Unassembled WGS sequence"/>
</dbReference>
<keyword evidence="2" id="KW-1185">Reference proteome</keyword>
<accession>A0A0M2HCB4</accession>
<evidence type="ECO:0008006" key="3">
    <source>
        <dbReference type="Google" id="ProtNLM"/>
    </source>
</evidence>
<dbReference type="RefSeq" id="WP_045299528.1">
    <property type="nucleotide sequence ID" value="NZ_JYJA01000035.1"/>
</dbReference>
<reference evidence="1 2" key="1">
    <citation type="submission" date="2015-02" db="EMBL/GenBank/DDBJ databases">
        <title>Draft genome sequences of ten Microbacterium spp. with emphasis on heavy metal contaminated environments.</title>
        <authorList>
            <person name="Corretto E."/>
        </authorList>
    </citation>
    <scope>NUCLEOTIDE SEQUENCE [LARGE SCALE GENOMIC DNA]</scope>
    <source>
        <strain evidence="1 2">DSM 8608</strain>
    </source>
</reference>
<dbReference type="PATRIC" id="fig|69370.6.peg.2382"/>